<reference evidence="2" key="1">
    <citation type="submission" date="2017-09" db="EMBL/GenBank/DDBJ databases">
        <title>Depth-based differentiation of microbial function through sediment-hosted aquifers and enrichment of novel symbionts in the deep terrestrial subsurface.</title>
        <authorList>
            <person name="Probst A.J."/>
            <person name="Ladd B."/>
            <person name="Jarett J.K."/>
            <person name="Geller-Mcgrath D.E."/>
            <person name="Sieber C.M.K."/>
            <person name="Emerson J.B."/>
            <person name="Anantharaman K."/>
            <person name="Thomas B.C."/>
            <person name="Malmstrom R."/>
            <person name="Stieglmeier M."/>
            <person name="Klingl A."/>
            <person name="Woyke T."/>
            <person name="Ryan C.M."/>
            <person name="Banfield J.F."/>
        </authorList>
    </citation>
    <scope>NUCLEOTIDE SEQUENCE [LARGE SCALE GENOMIC DNA]</scope>
</reference>
<protein>
    <submittedName>
        <fullName evidence="1">Uncharacterized protein</fullName>
    </submittedName>
</protein>
<evidence type="ECO:0000313" key="2">
    <source>
        <dbReference type="Proteomes" id="UP000230732"/>
    </source>
</evidence>
<evidence type="ECO:0000313" key="1">
    <source>
        <dbReference type="EMBL" id="PIY58498.1"/>
    </source>
</evidence>
<comment type="caution">
    <text evidence="1">The sequence shown here is derived from an EMBL/GenBank/DDBJ whole genome shotgun (WGS) entry which is preliminary data.</text>
</comment>
<proteinExistence type="predicted"/>
<dbReference type="EMBL" id="PFKX01000040">
    <property type="protein sequence ID" value="PIY58498.1"/>
    <property type="molecule type" value="Genomic_DNA"/>
</dbReference>
<dbReference type="AlphaFoldDB" id="A0A2M7Q503"/>
<name>A0A2M7Q503_9BACT</name>
<sequence length="112" mass="12492">MYSFFLSVSAFYIYTQKPSPTVCQQIPRRVQPGVSQQILPVTQTVTSEDNVGTSKFKVVGVGVLEEGKIAVHAYEASIKKIMAHYLAFFMKIRTKFTLIHDGNLMGVKTSCI</sequence>
<dbReference type="Proteomes" id="UP000230732">
    <property type="component" value="Unassembled WGS sequence"/>
</dbReference>
<gene>
    <name evidence="1" type="ORF">COY98_02095</name>
</gene>
<accession>A0A2M7Q503</accession>
<organism evidence="1 2">
    <name type="scientific">Candidatus Yonathbacteria bacterium CG_4_10_14_0_8_um_filter_43_17</name>
    <dbReference type="NCBI Taxonomy" id="1975099"/>
    <lineage>
        <taxon>Bacteria</taxon>
        <taxon>Candidatus Yonathiibacteriota</taxon>
    </lineage>
</organism>